<dbReference type="PANTHER" id="PTHR12526">
    <property type="entry name" value="GLYCOSYLTRANSFERASE"/>
    <property type="match status" value="1"/>
</dbReference>
<evidence type="ECO:0000259" key="1">
    <source>
        <dbReference type="Pfam" id="PF00534"/>
    </source>
</evidence>
<dbReference type="EMBL" id="NMQW01000023">
    <property type="protein sequence ID" value="OXM85220.1"/>
    <property type="molecule type" value="Genomic_DNA"/>
</dbReference>
<dbReference type="InterPro" id="IPR001296">
    <property type="entry name" value="Glyco_trans_1"/>
</dbReference>
<dbReference type="SUPFAM" id="SSF53756">
    <property type="entry name" value="UDP-Glycosyltransferase/glycogen phosphorylase"/>
    <property type="match status" value="1"/>
</dbReference>
<dbReference type="Gene3D" id="3.40.50.2000">
    <property type="entry name" value="Glycogen Phosphorylase B"/>
    <property type="match status" value="2"/>
</dbReference>
<gene>
    <name evidence="2" type="ORF">CF651_16615</name>
</gene>
<reference evidence="2 3" key="1">
    <citation type="submission" date="2017-07" db="EMBL/GenBank/DDBJ databases">
        <title>Genome sequencing and assembly of Paenibacillus rigui.</title>
        <authorList>
            <person name="Mayilraj S."/>
        </authorList>
    </citation>
    <scope>NUCLEOTIDE SEQUENCE [LARGE SCALE GENOMIC DNA]</scope>
    <source>
        <strain evidence="2 3">JCM 16352</strain>
    </source>
</reference>
<keyword evidence="3" id="KW-1185">Reference proteome</keyword>
<comment type="caution">
    <text evidence="2">The sequence shown here is derived from an EMBL/GenBank/DDBJ whole genome shotgun (WGS) entry which is preliminary data.</text>
</comment>
<dbReference type="PANTHER" id="PTHR12526:SF630">
    <property type="entry name" value="GLYCOSYLTRANSFERASE"/>
    <property type="match status" value="1"/>
</dbReference>
<dbReference type="AlphaFoldDB" id="A0A229UPD4"/>
<proteinExistence type="predicted"/>
<dbReference type="GO" id="GO:0016757">
    <property type="term" value="F:glycosyltransferase activity"/>
    <property type="evidence" value="ECO:0007669"/>
    <property type="project" value="InterPro"/>
</dbReference>
<sequence>MKIKLLFVMNKLTCGGAEKALISMLETIDYSRYDVDLFLFKHEGVFLGKLPKPVRLLPEPDQYKYFDMPVKRALTELLGKGKLQIALYRLILGWMAKTEKNGAVIEQKLWKYMSKAIAKLPQEYDAAIGYQEKNPIYFCVDHVRAKTKIGWIHTDYSKLGIDPSRESPYFGELDYIVTVSDPLVDILRTMFPQYSGKLKCVHNIISSNVVRELSLEPVDFQPGNASSVSVISVGRLAKEKGLEISLDAIDILVKKGYDIRWYVIGEGNLRTELETGIKNKKLEDRVTLLGLKENPYPYIRQSDIYIQTSRYEGRSISIEEAKILGKPIVITNFDTASNHIRHESNGLIARMDAESVASQLERMIQEEALQRQFTANLKKEDFGTEDEIDKFYQLVQVV</sequence>
<feature type="domain" description="Glycosyl transferase family 1" evidence="1">
    <location>
        <begin position="230"/>
        <end position="379"/>
    </location>
</feature>
<keyword evidence="2" id="KW-0808">Transferase</keyword>
<organism evidence="2 3">
    <name type="scientific">Paenibacillus rigui</name>
    <dbReference type="NCBI Taxonomy" id="554312"/>
    <lineage>
        <taxon>Bacteria</taxon>
        <taxon>Bacillati</taxon>
        <taxon>Bacillota</taxon>
        <taxon>Bacilli</taxon>
        <taxon>Bacillales</taxon>
        <taxon>Paenibacillaceae</taxon>
        <taxon>Paenibacillus</taxon>
    </lineage>
</organism>
<evidence type="ECO:0000313" key="3">
    <source>
        <dbReference type="Proteomes" id="UP000215509"/>
    </source>
</evidence>
<dbReference type="OrthoDB" id="9813638at2"/>
<name>A0A229UPD4_9BACL</name>
<protein>
    <submittedName>
        <fullName evidence="2">Glycosyl transferase</fullName>
    </submittedName>
</protein>
<dbReference type="RefSeq" id="WP_094015984.1">
    <property type="nucleotide sequence ID" value="NZ_NMQW01000023.1"/>
</dbReference>
<dbReference type="Proteomes" id="UP000215509">
    <property type="component" value="Unassembled WGS sequence"/>
</dbReference>
<accession>A0A229UPD4</accession>
<evidence type="ECO:0000313" key="2">
    <source>
        <dbReference type="EMBL" id="OXM85220.1"/>
    </source>
</evidence>
<dbReference type="Pfam" id="PF00534">
    <property type="entry name" value="Glycos_transf_1"/>
    <property type="match status" value="1"/>
</dbReference>
<dbReference type="CDD" id="cd03811">
    <property type="entry name" value="GT4_GT28_WabH-like"/>
    <property type="match status" value="1"/>
</dbReference>